<sequence length="188" mass="20943">MLVIEDLLDTHFEKAGNAEGQRERWIVLAGLNRIHGLPRHIETTGQLRLAPIVHGAKNLETVIHWNFLADGIIWSAEFMAGCRAFCEILVCFGTDIAEPISREEHDYDDTEQCKNAATSDLKFHATPFHKALEVLKTDRRDSSAVCRANLPLCQVIFTFCHEEPTVSILPLTQSHGEATSSHPTVGNS</sequence>
<accession>A0A161IUA4</accession>
<evidence type="ECO:0000313" key="2">
    <source>
        <dbReference type="Proteomes" id="UP000059113"/>
    </source>
</evidence>
<dbReference type="STRING" id="1648404.CP97_14764"/>
<evidence type="ECO:0000313" key="1">
    <source>
        <dbReference type="EMBL" id="ANC50450.1"/>
    </source>
</evidence>
<gene>
    <name evidence="1" type="ORF">CP97_14764</name>
</gene>
<keyword evidence="2" id="KW-1185">Reference proteome</keyword>
<organism evidence="1 2">
    <name type="scientific">Aurantiacibacter atlanticus</name>
    <dbReference type="NCBI Taxonomy" id="1648404"/>
    <lineage>
        <taxon>Bacteria</taxon>
        <taxon>Pseudomonadati</taxon>
        <taxon>Pseudomonadota</taxon>
        <taxon>Alphaproteobacteria</taxon>
        <taxon>Sphingomonadales</taxon>
        <taxon>Erythrobacteraceae</taxon>
        <taxon>Aurantiacibacter</taxon>
    </lineage>
</organism>
<reference evidence="2" key="2">
    <citation type="submission" date="2015-04" db="EMBL/GenBank/DDBJ databases">
        <title>The complete genome sequence of Erythrobacter sp. s21-N3.</title>
        <authorList>
            <person name="Zhuang L."/>
            <person name="Liu Y."/>
            <person name="Shao Z."/>
        </authorList>
    </citation>
    <scope>NUCLEOTIDE SEQUENCE [LARGE SCALE GENOMIC DNA]</scope>
    <source>
        <strain evidence="2">s21-N3</strain>
    </source>
</reference>
<dbReference type="Proteomes" id="UP000059113">
    <property type="component" value="Chromosome"/>
</dbReference>
<dbReference type="KEGG" id="ery:CP97_14764"/>
<dbReference type="EMBL" id="CP011310">
    <property type="protein sequence ID" value="ANC50450.1"/>
    <property type="molecule type" value="Genomic_DNA"/>
</dbReference>
<reference evidence="1 2" key="1">
    <citation type="journal article" date="2015" name="Int. J. Syst. Evol. Microbiol.">
        <title>Erythrobacter atlanticus sp. nov., a bacterium from ocean sediment able to degrade polycyclic aromatic hydrocarbons.</title>
        <authorList>
            <person name="Zhuang L."/>
            <person name="Liu Y."/>
            <person name="Wang L."/>
            <person name="Wang W."/>
            <person name="Shao Z."/>
        </authorList>
    </citation>
    <scope>NUCLEOTIDE SEQUENCE [LARGE SCALE GENOMIC DNA]</scope>
    <source>
        <strain evidence="2">s21-N3</strain>
    </source>
</reference>
<protein>
    <submittedName>
        <fullName evidence="1">Uncharacterized protein</fullName>
    </submittedName>
</protein>
<name>A0A161IUA4_9SPHN</name>
<dbReference type="AlphaFoldDB" id="A0A161IUA4"/>
<proteinExistence type="predicted"/>